<gene>
    <name evidence="2" type="ORF">PtA15_11A38</name>
</gene>
<name>A0ABY7CZ06_9BASI</name>
<feature type="region of interest" description="Disordered" evidence="1">
    <location>
        <begin position="79"/>
        <end position="99"/>
    </location>
</feature>
<dbReference type="GeneID" id="77802176"/>
<keyword evidence="3" id="KW-1185">Reference proteome</keyword>
<proteinExistence type="predicted"/>
<feature type="region of interest" description="Disordered" evidence="1">
    <location>
        <begin position="1"/>
        <end position="41"/>
    </location>
</feature>
<dbReference type="Proteomes" id="UP001164743">
    <property type="component" value="Chromosome 11A"/>
</dbReference>
<sequence>MSITPSSHSLALSDGLQGKNVGSEGGMAEAASNDGQEGLSKPEIMEIDEAGGSGSALMMTVEDRRRSFFVPQFEADEEVDDDISSRSSGSSTPLAELSPRRGKRLRWKTKLMGQIEKFPTRIISPRIQGFLASFTSFSHDGAFFDCPLKRLPSFSRLGKMSKEQVDQEIDMILDRVFASKRRVRKYSQVIEDYDQASIKQRFKETLDQLRLFTEQAAAIEDRVRTRSQQILSNLRAILVIDPASSKTGTDPLVRLFKQLSKYQYEKLLVDRGVIQTYLAEESPYLVDLFGFFGPRDVILPMIKAEVEQQVRSGRWVFPGRPTISVDTFFRKLEVLQRKLAELVAFDHQVNLAMVDTFRACPGYPKWLVNTIQVLGRDLVTSFSSLEELDSILIAIENMDVYQGFMNELRGGHIFNPAKQMVLP</sequence>
<reference evidence="2" key="1">
    <citation type="submission" date="2022-10" db="EMBL/GenBank/DDBJ databases">
        <title>Puccinia triticina Genome sequencing and assembly.</title>
        <authorList>
            <person name="Li C."/>
        </authorList>
    </citation>
    <scope>NUCLEOTIDE SEQUENCE</scope>
    <source>
        <strain evidence="2">Pt15</strain>
    </source>
</reference>
<dbReference type="EMBL" id="CP110431">
    <property type="protein sequence ID" value="WAQ89351.1"/>
    <property type="molecule type" value="Genomic_DNA"/>
</dbReference>
<evidence type="ECO:0000256" key="1">
    <source>
        <dbReference type="SAM" id="MobiDB-lite"/>
    </source>
</evidence>
<protein>
    <submittedName>
        <fullName evidence="2">Uncharacterized protein</fullName>
    </submittedName>
</protein>
<organism evidence="2 3">
    <name type="scientific">Puccinia triticina</name>
    <dbReference type="NCBI Taxonomy" id="208348"/>
    <lineage>
        <taxon>Eukaryota</taxon>
        <taxon>Fungi</taxon>
        <taxon>Dikarya</taxon>
        <taxon>Basidiomycota</taxon>
        <taxon>Pucciniomycotina</taxon>
        <taxon>Pucciniomycetes</taxon>
        <taxon>Pucciniales</taxon>
        <taxon>Pucciniaceae</taxon>
        <taxon>Puccinia</taxon>
    </lineage>
</organism>
<feature type="compositionally biased region" description="Polar residues" evidence="1">
    <location>
        <begin position="1"/>
        <end position="10"/>
    </location>
</feature>
<accession>A0ABY7CZ06</accession>
<dbReference type="RefSeq" id="XP_053024906.1">
    <property type="nucleotide sequence ID" value="XM_053161292.1"/>
</dbReference>
<evidence type="ECO:0000313" key="2">
    <source>
        <dbReference type="EMBL" id="WAQ89351.1"/>
    </source>
</evidence>
<evidence type="ECO:0000313" key="3">
    <source>
        <dbReference type="Proteomes" id="UP001164743"/>
    </source>
</evidence>